<protein>
    <recommendedName>
        <fullName evidence="4">ATP-grasp domain-containing protein</fullName>
    </recommendedName>
</protein>
<dbReference type="GO" id="GO:0005524">
    <property type="term" value="F:ATP binding"/>
    <property type="evidence" value="ECO:0007669"/>
    <property type="project" value="UniProtKB-UniRule"/>
</dbReference>
<dbReference type="Gene3D" id="3.30.1490.20">
    <property type="entry name" value="ATP-grasp fold, A domain"/>
    <property type="match status" value="1"/>
</dbReference>
<keyword evidence="2" id="KW-0067">ATP-binding</keyword>
<reference evidence="5 6" key="1">
    <citation type="submission" date="2018-05" db="EMBL/GenBank/DDBJ databases">
        <title>Evolution of GPA BGCs.</title>
        <authorList>
            <person name="Waglechner N."/>
            <person name="Wright G.D."/>
        </authorList>
    </citation>
    <scope>NUCLEOTIDE SEQUENCE [LARGE SCALE GENOMIC DNA]</scope>
    <source>
        <strain evidence="5 6">DSM 5908</strain>
    </source>
</reference>
<name>A0A428X6D8_AMYBA</name>
<evidence type="ECO:0000256" key="2">
    <source>
        <dbReference type="PROSITE-ProRule" id="PRU00409"/>
    </source>
</evidence>
<gene>
    <name evidence="5" type="ORF">DMA12_01720</name>
</gene>
<organism evidence="5 6">
    <name type="scientific">Amycolatopsis balhimycina DSM 5908</name>
    <dbReference type="NCBI Taxonomy" id="1081091"/>
    <lineage>
        <taxon>Bacteria</taxon>
        <taxon>Bacillati</taxon>
        <taxon>Actinomycetota</taxon>
        <taxon>Actinomycetes</taxon>
        <taxon>Pseudonocardiales</taxon>
        <taxon>Pseudonocardiaceae</taxon>
        <taxon>Amycolatopsis</taxon>
    </lineage>
</organism>
<evidence type="ECO:0000256" key="1">
    <source>
        <dbReference type="ARBA" id="ARBA00022598"/>
    </source>
</evidence>
<dbReference type="InterPro" id="IPR011761">
    <property type="entry name" value="ATP-grasp"/>
</dbReference>
<evidence type="ECO:0000256" key="3">
    <source>
        <dbReference type="SAM" id="MobiDB-lite"/>
    </source>
</evidence>
<dbReference type="SUPFAM" id="SSF56059">
    <property type="entry name" value="Glutathione synthetase ATP-binding domain-like"/>
    <property type="match status" value="1"/>
</dbReference>
<feature type="compositionally biased region" description="Low complexity" evidence="3">
    <location>
        <begin position="23"/>
        <end position="38"/>
    </location>
</feature>
<keyword evidence="1" id="KW-0436">Ligase</keyword>
<dbReference type="OrthoDB" id="150319at2"/>
<comment type="caution">
    <text evidence="5">The sequence shown here is derived from an EMBL/GenBank/DDBJ whole genome shotgun (WGS) entry which is preliminary data.</text>
</comment>
<sequence>MGAVPDRPHDCGGRGRGRHRGARTGAARPARPGRLNGGVLPTNDNRPVGVLAGGRGVLRSSSEVVAGRVRTLLESAGVAATVFRYGSEEFTAALDRGDMRLLQDVTYGVYGRAESLAAAAGLGFVGTGARQAEVYDKVRLKTFLSRARVGTPAHVVLDAHAHPSSWSAIKLLEGPIVVKPATADLLSAGVRFFGTADPWQPGLREHIGQLFTLDQTVLVERYVPGLEICLGYEVSRRGFEMYPALTITKEARLFDHAVKTSRRYAFTPVDVPQAALGSLGRLGWAMAAEFDLTGCFYVNAIVTDDGDVSVFDAGATVGLTEHSYFPAAAALRGDAVDDLLVRQFVQPVEDLLRRDGASHREPAEMETH</sequence>
<evidence type="ECO:0000313" key="6">
    <source>
        <dbReference type="Proteomes" id="UP000286716"/>
    </source>
</evidence>
<dbReference type="Pfam" id="PF07478">
    <property type="entry name" value="Dala_Dala_lig_C"/>
    <property type="match status" value="1"/>
</dbReference>
<proteinExistence type="predicted"/>
<dbReference type="GO" id="GO:0008716">
    <property type="term" value="F:D-alanine-D-alanine ligase activity"/>
    <property type="evidence" value="ECO:0007669"/>
    <property type="project" value="InterPro"/>
</dbReference>
<dbReference type="AlphaFoldDB" id="A0A428X6D8"/>
<dbReference type="Gene3D" id="3.30.470.20">
    <property type="entry name" value="ATP-grasp fold, B domain"/>
    <property type="match status" value="1"/>
</dbReference>
<feature type="region of interest" description="Disordered" evidence="3">
    <location>
        <begin position="1"/>
        <end position="42"/>
    </location>
</feature>
<dbReference type="Proteomes" id="UP000286716">
    <property type="component" value="Unassembled WGS sequence"/>
</dbReference>
<dbReference type="InterPro" id="IPR011095">
    <property type="entry name" value="Dala_Dala_lig_C"/>
</dbReference>
<evidence type="ECO:0000259" key="4">
    <source>
        <dbReference type="PROSITE" id="PS50975"/>
    </source>
</evidence>
<keyword evidence="2" id="KW-0547">Nucleotide-binding</keyword>
<dbReference type="EMBL" id="QHHU01000001">
    <property type="protein sequence ID" value="RSM50884.1"/>
    <property type="molecule type" value="Genomic_DNA"/>
</dbReference>
<dbReference type="GO" id="GO:0046872">
    <property type="term" value="F:metal ion binding"/>
    <property type="evidence" value="ECO:0007669"/>
    <property type="project" value="InterPro"/>
</dbReference>
<accession>A0A428X6D8</accession>
<evidence type="ECO:0000313" key="5">
    <source>
        <dbReference type="EMBL" id="RSM50884.1"/>
    </source>
</evidence>
<dbReference type="InterPro" id="IPR013815">
    <property type="entry name" value="ATP_grasp_subdomain_1"/>
</dbReference>
<dbReference type="PROSITE" id="PS50975">
    <property type="entry name" value="ATP_GRASP"/>
    <property type="match status" value="1"/>
</dbReference>
<keyword evidence="6" id="KW-1185">Reference proteome</keyword>
<feature type="compositionally biased region" description="Basic and acidic residues" evidence="3">
    <location>
        <begin position="1"/>
        <end position="13"/>
    </location>
</feature>
<feature type="domain" description="ATP-grasp" evidence="4">
    <location>
        <begin position="141"/>
        <end position="345"/>
    </location>
</feature>